<sequence length="112" mass="12594">MPTPQSSVKSCMVLHFILFYFLFSLFFSTSFPFLFGCISPFFHPNLIAFSLMVALYIAHTPPSIFLAGPDWAKMLIHLAPFLPEKSRPLLIVLGLMYGRRSGQTWHAPGASL</sequence>
<feature type="transmembrane region" description="Helical" evidence="1">
    <location>
        <begin position="41"/>
        <end position="58"/>
    </location>
</feature>
<name>A0A5N6J3F2_9EURO</name>
<dbReference type="AlphaFoldDB" id="A0A5N6J3F2"/>
<keyword evidence="1" id="KW-0812">Transmembrane</keyword>
<feature type="transmembrane region" description="Helical" evidence="1">
    <location>
        <begin position="12"/>
        <end position="35"/>
    </location>
</feature>
<keyword evidence="1" id="KW-0472">Membrane</keyword>
<keyword evidence="1" id="KW-1133">Transmembrane helix</keyword>
<protein>
    <submittedName>
        <fullName evidence="2">Uncharacterized protein</fullName>
    </submittedName>
</protein>
<accession>A0A5N6J3F2</accession>
<evidence type="ECO:0000256" key="1">
    <source>
        <dbReference type="SAM" id="Phobius"/>
    </source>
</evidence>
<evidence type="ECO:0000313" key="2">
    <source>
        <dbReference type="EMBL" id="KAB8273412.1"/>
    </source>
</evidence>
<gene>
    <name evidence="2" type="ORF">BDV30DRAFT_110302</name>
</gene>
<dbReference type="Proteomes" id="UP000326289">
    <property type="component" value="Unassembled WGS sequence"/>
</dbReference>
<evidence type="ECO:0000313" key="3">
    <source>
        <dbReference type="Proteomes" id="UP000326289"/>
    </source>
</evidence>
<proteinExistence type="predicted"/>
<reference evidence="2 3" key="1">
    <citation type="submission" date="2019-04" db="EMBL/GenBank/DDBJ databases">
        <title>Fungal friends and foes A comparative genomics study of 23 Aspergillus species from section Flavi.</title>
        <authorList>
            <consortium name="DOE Joint Genome Institute"/>
            <person name="Kjaerbolling I."/>
            <person name="Vesth T.C."/>
            <person name="Frisvad J.C."/>
            <person name="Nybo J.L."/>
            <person name="Theobald S."/>
            <person name="Kildgaard S."/>
            <person name="Petersen T.I."/>
            <person name="Kuo A."/>
            <person name="Sato A."/>
            <person name="Lyhne E.K."/>
            <person name="Kogle M.E."/>
            <person name="Wiebenga A."/>
            <person name="Kun R.S."/>
            <person name="Lubbers R.J."/>
            <person name="Makela M.R."/>
            <person name="Barry K."/>
            <person name="Chovatia M."/>
            <person name="Clum A."/>
            <person name="Daum C."/>
            <person name="Haridas S."/>
            <person name="He G."/>
            <person name="LaButti K."/>
            <person name="Lipzen A."/>
            <person name="Mondo S."/>
            <person name="Pangilinan J."/>
            <person name="Riley R."/>
            <person name="Salamov A."/>
            <person name="Simmons B.A."/>
            <person name="Magnuson J.K."/>
            <person name="Henrissat B."/>
            <person name="Mortensen U.H."/>
            <person name="Larsen T.O."/>
            <person name="De vries R.P."/>
            <person name="Grigoriev I.V."/>
            <person name="Machida M."/>
            <person name="Baker S.E."/>
            <person name="Andersen M.R."/>
        </authorList>
    </citation>
    <scope>NUCLEOTIDE SEQUENCE [LARGE SCALE GENOMIC DNA]</scope>
    <source>
        <strain evidence="2 3">CBS 117635</strain>
    </source>
</reference>
<dbReference type="EMBL" id="ML732796">
    <property type="protein sequence ID" value="KAB8273412.1"/>
    <property type="molecule type" value="Genomic_DNA"/>
</dbReference>
<keyword evidence="3" id="KW-1185">Reference proteome</keyword>
<organism evidence="2 3">
    <name type="scientific">Aspergillus minisclerotigenes</name>
    <dbReference type="NCBI Taxonomy" id="656917"/>
    <lineage>
        <taxon>Eukaryota</taxon>
        <taxon>Fungi</taxon>
        <taxon>Dikarya</taxon>
        <taxon>Ascomycota</taxon>
        <taxon>Pezizomycotina</taxon>
        <taxon>Eurotiomycetes</taxon>
        <taxon>Eurotiomycetidae</taxon>
        <taxon>Eurotiales</taxon>
        <taxon>Aspergillaceae</taxon>
        <taxon>Aspergillus</taxon>
        <taxon>Aspergillus subgen. Circumdati</taxon>
    </lineage>
</organism>